<dbReference type="AlphaFoldDB" id="A0A5B8UZC4"/>
<dbReference type="OrthoDB" id="9761633at2"/>
<dbReference type="SUPFAM" id="SSF56784">
    <property type="entry name" value="HAD-like"/>
    <property type="match status" value="1"/>
</dbReference>
<comment type="similarity">
    <text evidence="2">In the C-terminal section; belongs to the trehalose phosphatase family.</text>
</comment>
<dbReference type="GO" id="GO:0005992">
    <property type="term" value="P:trehalose biosynthetic process"/>
    <property type="evidence" value="ECO:0007669"/>
    <property type="project" value="UniProtKB-UniRule"/>
</dbReference>
<dbReference type="InterPro" id="IPR006379">
    <property type="entry name" value="HAD-SF_hydro_IIB"/>
</dbReference>
<dbReference type="EMBL" id="CP042436">
    <property type="protein sequence ID" value="QEC64298.1"/>
    <property type="molecule type" value="Genomic_DNA"/>
</dbReference>
<organism evidence="9 10">
    <name type="scientific">Mucilaginibacter ginsenosidivorans</name>
    <dbReference type="NCBI Taxonomy" id="398053"/>
    <lineage>
        <taxon>Bacteria</taxon>
        <taxon>Pseudomonadati</taxon>
        <taxon>Bacteroidota</taxon>
        <taxon>Sphingobacteriia</taxon>
        <taxon>Sphingobacteriales</taxon>
        <taxon>Sphingobacteriaceae</taxon>
        <taxon>Mucilaginibacter</taxon>
    </lineage>
</organism>
<dbReference type="GO" id="GO:0003825">
    <property type="term" value="F:alpha,alpha-trehalose-phosphate synthase (UDP-forming) activity"/>
    <property type="evidence" value="ECO:0007669"/>
    <property type="project" value="UniProtKB-UniRule"/>
</dbReference>
<accession>A0A5B8UZC4</accession>
<dbReference type="GO" id="GO:0005829">
    <property type="term" value="C:cytosol"/>
    <property type="evidence" value="ECO:0007669"/>
    <property type="project" value="TreeGrafter"/>
</dbReference>
<dbReference type="NCBIfam" id="TIGR02400">
    <property type="entry name" value="trehalose_OtsA"/>
    <property type="match status" value="1"/>
</dbReference>
<comment type="pathway">
    <text evidence="1">Glycan biosynthesis; trehalose biosynthesis.</text>
</comment>
<dbReference type="CDD" id="cd03788">
    <property type="entry name" value="GT20_TPS"/>
    <property type="match status" value="1"/>
</dbReference>
<name>A0A5B8UZC4_9SPHI</name>
<evidence type="ECO:0000256" key="2">
    <source>
        <dbReference type="ARBA" id="ARBA00006330"/>
    </source>
</evidence>
<keyword evidence="6" id="KW-0808">Transferase</keyword>
<evidence type="ECO:0000256" key="4">
    <source>
        <dbReference type="ARBA" id="ARBA00011881"/>
    </source>
</evidence>
<proteinExistence type="inferred from homology"/>
<dbReference type="CDD" id="cd01627">
    <property type="entry name" value="HAD_TPP"/>
    <property type="match status" value="1"/>
</dbReference>
<evidence type="ECO:0000313" key="10">
    <source>
        <dbReference type="Proteomes" id="UP000321479"/>
    </source>
</evidence>
<dbReference type="GO" id="GO:0004805">
    <property type="term" value="F:trehalose-phosphatase activity"/>
    <property type="evidence" value="ECO:0007669"/>
    <property type="project" value="TreeGrafter"/>
</dbReference>
<evidence type="ECO:0000256" key="3">
    <source>
        <dbReference type="ARBA" id="ARBA00008799"/>
    </source>
</evidence>
<dbReference type="InterPro" id="IPR001830">
    <property type="entry name" value="Glyco_trans_20"/>
</dbReference>
<evidence type="ECO:0000313" key="9">
    <source>
        <dbReference type="EMBL" id="QEC64298.1"/>
    </source>
</evidence>
<comment type="similarity">
    <text evidence="3">Belongs to the glycosyltransferase 20 family.</text>
</comment>
<evidence type="ECO:0000256" key="6">
    <source>
        <dbReference type="ARBA" id="ARBA00022679"/>
    </source>
</evidence>
<evidence type="ECO:0000256" key="8">
    <source>
        <dbReference type="NCBIfam" id="TIGR02400"/>
    </source>
</evidence>
<dbReference type="InterPro" id="IPR003337">
    <property type="entry name" value="Trehalose_PPase"/>
</dbReference>
<protein>
    <recommendedName>
        <fullName evidence="8">Alpha,alpha-trehalose-phosphate synthase</fullName>
        <ecNumber evidence="8">2.4.1.15</ecNumber>
    </recommendedName>
</protein>
<gene>
    <name evidence="9" type="ORF">FRZ54_17520</name>
</gene>
<dbReference type="InterPro" id="IPR036412">
    <property type="entry name" value="HAD-like_sf"/>
</dbReference>
<keyword evidence="10" id="KW-1185">Reference proteome</keyword>
<evidence type="ECO:0000256" key="5">
    <source>
        <dbReference type="ARBA" id="ARBA00022676"/>
    </source>
</evidence>
<reference evidence="9 10" key="1">
    <citation type="journal article" date="2017" name="Curr. Microbiol.">
        <title>Mucilaginibacter ginsenosidivorans sp. nov., Isolated from Soil of Ginseng Field.</title>
        <authorList>
            <person name="Kim M.M."/>
            <person name="Siddiqi M.Z."/>
            <person name="Im W.T."/>
        </authorList>
    </citation>
    <scope>NUCLEOTIDE SEQUENCE [LARGE SCALE GENOMIC DNA]</scope>
    <source>
        <strain evidence="9 10">Gsoil 3017</strain>
    </source>
</reference>
<dbReference type="NCBIfam" id="NF011071">
    <property type="entry name" value="PRK14501.1"/>
    <property type="match status" value="1"/>
</dbReference>
<dbReference type="RefSeq" id="WP_147032975.1">
    <property type="nucleotide sequence ID" value="NZ_CP042436.1"/>
</dbReference>
<evidence type="ECO:0000256" key="1">
    <source>
        <dbReference type="ARBA" id="ARBA00005199"/>
    </source>
</evidence>
<dbReference type="UniPathway" id="UPA00299"/>
<dbReference type="InterPro" id="IPR023214">
    <property type="entry name" value="HAD_sf"/>
</dbReference>
<dbReference type="InterPro" id="IPR012766">
    <property type="entry name" value="Trehalose_OtsA"/>
</dbReference>
<dbReference type="EC" id="2.4.1.15" evidence="8"/>
<comment type="catalytic activity">
    <reaction evidence="7">
        <text>D-glucose 6-phosphate + UDP-alpha-D-glucose = alpha,alpha-trehalose 6-phosphate + UDP + H(+)</text>
        <dbReference type="Rhea" id="RHEA:18889"/>
        <dbReference type="ChEBI" id="CHEBI:15378"/>
        <dbReference type="ChEBI" id="CHEBI:58223"/>
        <dbReference type="ChEBI" id="CHEBI:58429"/>
        <dbReference type="ChEBI" id="CHEBI:58885"/>
        <dbReference type="ChEBI" id="CHEBI:61548"/>
        <dbReference type="EC" id="2.4.1.15"/>
    </reaction>
</comment>
<sequence length="734" mass="84179">MPKTIIVSNRLPVKITEQDGEYELSPSEGGLATGLGSIYKQNNNLWVGWPGLEITDENDRKKVTRELQELSLVPVFLSQEEINQYYEGFSNSVLWPVFHYYASTYANYEQSNWDYYQRVNRIFMEVVLKVAEPGDTIWVHDYQLLLLPALIRKAQPEISIGFFLHIPFPSYEMFRLIPWRAQLLEGVLGSDLIGFHTYDDVRHFINAATRILPVNSSANIITADDRTIVAEAFPIGIDDKKYSSLPDEPEVQKNIKLIQANFGNTKLILSIDRLDYSKGIIQRLNAFEYLLTHYPEIKGKMTFYMIVVPSRDTVPQYAHLRQEIDKLVGNINSLHRTVEWTPIQYFYRSFPIEMLSALYSSAAVCLVSPMRDGMNLVSKEYVASRVYNDGVLILSEMAGASKELIDALIVNPNNTEEVAKTIVKAAYMPLQEQRTRMTQMRQIVSKFNISHWVKIFMDKLEEVKQLQRSMQTRYVSEGTEQSIVNRYIKTRNRIIFLDYDGTLVNFNSNIDDASPDGDLNELLKSLCEDSSNHVVLISGRKHENLEKWFDDYDIDLVAEHGAWFKKQGTRWHKLPGLSAQWKQEIAPILETYVDRTPGSFIEEKSYSLVWHYRKAQKGLGELRAGELMNNLKYIATDKGLQLLPGDKVVEIKNIEINKGKAALTMVDNENYDFIMALGDDYTDEDIFKSLPDSAITIKIGNNVSAAKFYLRTPAEARRLLKNLTEHPSLAHADK</sequence>
<dbReference type="Gene3D" id="3.40.50.1000">
    <property type="entry name" value="HAD superfamily/HAD-like"/>
    <property type="match status" value="1"/>
</dbReference>
<dbReference type="Gene3D" id="3.30.70.1020">
    <property type="entry name" value="Trehalose-6-phosphate phosphatase related protein, domain 2"/>
    <property type="match status" value="1"/>
</dbReference>
<dbReference type="NCBIfam" id="TIGR00685">
    <property type="entry name" value="T6PP"/>
    <property type="match status" value="1"/>
</dbReference>
<dbReference type="SUPFAM" id="SSF53756">
    <property type="entry name" value="UDP-Glycosyltransferase/glycogen phosphorylase"/>
    <property type="match status" value="1"/>
</dbReference>
<dbReference type="PANTHER" id="PTHR10788:SF106">
    <property type="entry name" value="BCDNA.GH08860"/>
    <property type="match status" value="1"/>
</dbReference>
<dbReference type="Gene3D" id="3.40.50.2000">
    <property type="entry name" value="Glycogen Phosphorylase B"/>
    <property type="match status" value="2"/>
</dbReference>
<dbReference type="PANTHER" id="PTHR10788">
    <property type="entry name" value="TREHALOSE-6-PHOSPHATE SYNTHASE"/>
    <property type="match status" value="1"/>
</dbReference>
<dbReference type="NCBIfam" id="TIGR01484">
    <property type="entry name" value="HAD-SF-IIB"/>
    <property type="match status" value="1"/>
</dbReference>
<keyword evidence="5" id="KW-0328">Glycosyltransferase</keyword>
<dbReference type="Pfam" id="PF00982">
    <property type="entry name" value="Glyco_transf_20"/>
    <property type="match status" value="1"/>
</dbReference>
<dbReference type="Proteomes" id="UP000321479">
    <property type="component" value="Chromosome"/>
</dbReference>
<dbReference type="KEGG" id="mgin:FRZ54_17520"/>
<comment type="subunit">
    <text evidence="4">Homotetramer.</text>
</comment>
<evidence type="ECO:0000256" key="7">
    <source>
        <dbReference type="ARBA" id="ARBA00048039"/>
    </source>
</evidence>
<dbReference type="Pfam" id="PF02358">
    <property type="entry name" value="Trehalose_PPase"/>
    <property type="match status" value="1"/>
</dbReference>